<feature type="domain" description="PAS" evidence="2">
    <location>
        <begin position="86"/>
        <end position="156"/>
    </location>
</feature>
<proteinExistence type="predicted"/>
<dbReference type="InterPro" id="IPR052155">
    <property type="entry name" value="Biofilm_reg_signaling"/>
</dbReference>
<dbReference type="Pfam" id="PF08448">
    <property type="entry name" value="PAS_4"/>
    <property type="match status" value="1"/>
</dbReference>
<dbReference type="CDD" id="cd00130">
    <property type="entry name" value="PAS"/>
    <property type="match status" value="1"/>
</dbReference>
<evidence type="ECO:0000259" key="2">
    <source>
        <dbReference type="PROSITE" id="PS50112"/>
    </source>
</evidence>
<dbReference type="FunFam" id="3.20.20.450:FF:000001">
    <property type="entry name" value="Cyclic di-GMP phosphodiesterase yahA"/>
    <property type="match status" value="1"/>
</dbReference>
<dbReference type="NCBIfam" id="TIGR00229">
    <property type="entry name" value="sensory_box"/>
    <property type="match status" value="1"/>
</dbReference>
<dbReference type="PANTHER" id="PTHR44757:SF2">
    <property type="entry name" value="BIOFILM ARCHITECTURE MAINTENANCE PROTEIN MBAA"/>
    <property type="match status" value="1"/>
</dbReference>
<dbReference type="SMART" id="SM00267">
    <property type="entry name" value="GGDEF"/>
    <property type="match status" value="1"/>
</dbReference>
<dbReference type="PROSITE" id="PS50883">
    <property type="entry name" value="EAL"/>
    <property type="match status" value="1"/>
</dbReference>
<reference evidence="5" key="1">
    <citation type="submission" date="2016-08" db="EMBL/GenBank/DDBJ databases">
        <title>Complete Genome Seqeunce of Paenibacillus sp. BIHB 4019 from tea rhizoplane.</title>
        <authorList>
            <person name="Thakur R."/>
            <person name="Swarnkar M.K."/>
            <person name="Gulati A."/>
        </authorList>
    </citation>
    <scope>NUCLEOTIDE SEQUENCE [LARGE SCALE GENOMIC DNA]</scope>
    <source>
        <strain evidence="5">BIHB4019</strain>
    </source>
</reference>
<dbReference type="AlphaFoldDB" id="A0A1B2DBK9"/>
<dbReference type="Pfam" id="PF00563">
    <property type="entry name" value="EAL"/>
    <property type="match status" value="1"/>
</dbReference>
<keyword evidence="1" id="KW-1133">Transmembrane helix</keyword>
<keyword evidence="1" id="KW-0812">Transmembrane</keyword>
<gene>
    <name evidence="5" type="ORF">BBD42_00325</name>
</gene>
<dbReference type="InterPro" id="IPR013656">
    <property type="entry name" value="PAS_4"/>
</dbReference>
<dbReference type="InterPro" id="IPR001633">
    <property type="entry name" value="EAL_dom"/>
</dbReference>
<dbReference type="InterPro" id="IPR043128">
    <property type="entry name" value="Rev_trsase/Diguanyl_cyclase"/>
</dbReference>
<dbReference type="Gene3D" id="3.20.20.450">
    <property type="entry name" value="EAL domain"/>
    <property type="match status" value="1"/>
</dbReference>
<dbReference type="SMART" id="SM00091">
    <property type="entry name" value="PAS"/>
    <property type="match status" value="1"/>
</dbReference>
<dbReference type="CDD" id="cd01948">
    <property type="entry name" value="EAL"/>
    <property type="match status" value="1"/>
</dbReference>
<accession>A0A1B2DBK9</accession>
<dbReference type="NCBIfam" id="TIGR00254">
    <property type="entry name" value="GGDEF"/>
    <property type="match status" value="1"/>
</dbReference>
<evidence type="ECO:0000259" key="4">
    <source>
        <dbReference type="PROSITE" id="PS50887"/>
    </source>
</evidence>
<dbReference type="InterPro" id="IPR000160">
    <property type="entry name" value="GGDEF_dom"/>
</dbReference>
<evidence type="ECO:0000256" key="1">
    <source>
        <dbReference type="SAM" id="Phobius"/>
    </source>
</evidence>
<dbReference type="SUPFAM" id="SSF55785">
    <property type="entry name" value="PYP-like sensor domain (PAS domain)"/>
    <property type="match status" value="1"/>
</dbReference>
<feature type="transmembrane region" description="Helical" evidence="1">
    <location>
        <begin position="53"/>
        <end position="74"/>
    </location>
</feature>
<feature type="domain" description="GGDEF" evidence="4">
    <location>
        <begin position="241"/>
        <end position="374"/>
    </location>
</feature>
<dbReference type="Gene3D" id="3.30.70.270">
    <property type="match status" value="1"/>
</dbReference>
<dbReference type="SUPFAM" id="SSF55073">
    <property type="entry name" value="Nucleotide cyclase"/>
    <property type="match status" value="1"/>
</dbReference>
<dbReference type="Gene3D" id="3.30.450.20">
    <property type="entry name" value="PAS domain"/>
    <property type="match status" value="1"/>
</dbReference>
<dbReference type="InterPro" id="IPR035965">
    <property type="entry name" value="PAS-like_dom_sf"/>
</dbReference>
<organism evidence="5">
    <name type="scientific">Paenibacillus sp. BIHB 4019</name>
    <dbReference type="NCBI Taxonomy" id="1870819"/>
    <lineage>
        <taxon>Bacteria</taxon>
        <taxon>Bacillati</taxon>
        <taxon>Bacillota</taxon>
        <taxon>Bacilli</taxon>
        <taxon>Bacillales</taxon>
        <taxon>Paenibacillaceae</taxon>
        <taxon>Paenibacillus</taxon>
    </lineage>
</organism>
<dbReference type="CDD" id="cd01949">
    <property type="entry name" value="GGDEF"/>
    <property type="match status" value="1"/>
</dbReference>
<sequence>MTKRTFGRPDRPPRNALTQWLSKLWIPWLQGGLLLSIIGVWMAAMIVTAVPSLFIWLASCLTMVILIGSFVLMVRQSKADNTLSYHKPMVEALLRSEAVPLAIIDPEGVIMELNEGAERTFGYERAELMGNWLASFVDAGSRDALHTMLEHSLTGCPKQGNVHIIHRSGYPLELHLVCAPMVQDGKVIGTMVVSHDLSDRKRNIERIRYMAYYDDRTGLPNRTLFQMRLNESLAFAHDHNQLVGLCYMDLDRFKLVNASFGREFGDMLLMQVAERFTSVMSEQDFAARMEGDEFALLFKDLESEEQLLSRARMVLQAIEEPYELKGFPIQITASIGAVTNRLDEDDDYALLNKADMALMKVKQNGRNDALLYSESWSNYSFEHLSMQHEMYRAIQRKEFILYYQPQYDMISGGMIGVEALVRWKHPIRGMIPPGDFIPLAEESGMIVQIGDWVLEEACRQNKCWQESGLPPMPVSVNLSIRQFVQHDLASKVADVLTRTGLDSQYLDLEITESMTMDVNHVSRCLLDLTALGVGISIDDFGTGYSSFHYLKNFPIDRLKIDRSFVRDIQQDPSDAEIVAAIIAMAHNLNIQVIAEGVETQEQIEFLRKHNCDEMQGYFWSAPVPSDNIEQMLGGYYM</sequence>
<feature type="transmembrane region" description="Helical" evidence="1">
    <location>
        <begin position="21"/>
        <end position="47"/>
    </location>
</feature>
<name>A0A1B2DBK9_9BACL</name>
<evidence type="ECO:0000259" key="3">
    <source>
        <dbReference type="PROSITE" id="PS50883"/>
    </source>
</evidence>
<protein>
    <submittedName>
        <fullName evidence="5">Diguanylate cyclase</fullName>
    </submittedName>
</protein>
<dbReference type="PROSITE" id="PS50887">
    <property type="entry name" value="GGDEF"/>
    <property type="match status" value="1"/>
</dbReference>
<dbReference type="InterPro" id="IPR000014">
    <property type="entry name" value="PAS"/>
</dbReference>
<evidence type="ECO:0000313" key="5">
    <source>
        <dbReference type="EMBL" id="ANY65094.1"/>
    </source>
</evidence>
<keyword evidence="1" id="KW-0472">Membrane</keyword>
<dbReference type="Pfam" id="PF00990">
    <property type="entry name" value="GGDEF"/>
    <property type="match status" value="1"/>
</dbReference>
<dbReference type="SUPFAM" id="SSF141868">
    <property type="entry name" value="EAL domain-like"/>
    <property type="match status" value="1"/>
</dbReference>
<dbReference type="SMART" id="SM00052">
    <property type="entry name" value="EAL"/>
    <property type="match status" value="1"/>
</dbReference>
<dbReference type="InterPro" id="IPR029787">
    <property type="entry name" value="Nucleotide_cyclase"/>
</dbReference>
<dbReference type="PANTHER" id="PTHR44757">
    <property type="entry name" value="DIGUANYLATE CYCLASE DGCP"/>
    <property type="match status" value="1"/>
</dbReference>
<dbReference type="PROSITE" id="PS50112">
    <property type="entry name" value="PAS"/>
    <property type="match status" value="1"/>
</dbReference>
<dbReference type="EMBL" id="CP016808">
    <property type="protein sequence ID" value="ANY65094.1"/>
    <property type="molecule type" value="Genomic_DNA"/>
</dbReference>
<dbReference type="InterPro" id="IPR035919">
    <property type="entry name" value="EAL_sf"/>
</dbReference>
<feature type="domain" description="EAL" evidence="3">
    <location>
        <begin position="383"/>
        <end position="636"/>
    </location>
</feature>